<keyword evidence="3" id="KW-1185">Reference proteome</keyword>
<feature type="transmembrane region" description="Helical" evidence="1">
    <location>
        <begin position="21"/>
        <end position="42"/>
    </location>
</feature>
<dbReference type="AlphaFoldDB" id="A0A4U0NN76"/>
<proteinExistence type="predicted"/>
<dbReference type="EMBL" id="SUME01000011">
    <property type="protein sequence ID" value="TJZ51494.1"/>
    <property type="molecule type" value="Genomic_DNA"/>
</dbReference>
<reference evidence="2 3" key="1">
    <citation type="submission" date="2019-04" db="EMBL/GenBank/DDBJ databases">
        <title>Sphingobacterium olei sp. nov., isolated from oil-contaminated soil.</title>
        <authorList>
            <person name="Liu B."/>
        </authorList>
    </citation>
    <scope>NUCLEOTIDE SEQUENCE [LARGE SCALE GENOMIC DNA]</scope>
    <source>
        <strain evidence="2 3">HAL-9</strain>
    </source>
</reference>
<name>A0A4U0NN76_9SPHI</name>
<evidence type="ECO:0000313" key="2">
    <source>
        <dbReference type="EMBL" id="TJZ51494.1"/>
    </source>
</evidence>
<dbReference type="RefSeq" id="WP_136903235.1">
    <property type="nucleotide sequence ID" value="NZ_SUME01000011.1"/>
</dbReference>
<sequence length="86" mass="9401">MENTAIERQPKKTDNNANQTSYYVSLTIAIIIGLFGVFVRFVPDVIPSLGQSTFLFSLIANLAILVASFLAFKVVFAILGFGSKKN</sequence>
<keyword evidence="1" id="KW-0472">Membrane</keyword>
<organism evidence="2 3">
    <name type="scientific">Sphingobacterium olei</name>
    <dbReference type="NCBI Taxonomy" id="2571155"/>
    <lineage>
        <taxon>Bacteria</taxon>
        <taxon>Pseudomonadati</taxon>
        <taxon>Bacteroidota</taxon>
        <taxon>Sphingobacteriia</taxon>
        <taxon>Sphingobacteriales</taxon>
        <taxon>Sphingobacteriaceae</taxon>
        <taxon>Sphingobacterium</taxon>
    </lineage>
</organism>
<keyword evidence="1" id="KW-1133">Transmembrane helix</keyword>
<dbReference type="Proteomes" id="UP000306808">
    <property type="component" value="Unassembled WGS sequence"/>
</dbReference>
<comment type="caution">
    <text evidence="2">The sequence shown here is derived from an EMBL/GenBank/DDBJ whole genome shotgun (WGS) entry which is preliminary data.</text>
</comment>
<evidence type="ECO:0000256" key="1">
    <source>
        <dbReference type="SAM" id="Phobius"/>
    </source>
</evidence>
<keyword evidence="1" id="KW-0812">Transmembrane</keyword>
<gene>
    <name evidence="2" type="ORF">FAZ15_20480</name>
</gene>
<dbReference type="OrthoDB" id="713185at2"/>
<feature type="transmembrane region" description="Helical" evidence="1">
    <location>
        <begin position="54"/>
        <end position="81"/>
    </location>
</feature>
<protein>
    <submittedName>
        <fullName evidence="2">Uncharacterized protein</fullName>
    </submittedName>
</protein>
<evidence type="ECO:0000313" key="3">
    <source>
        <dbReference type="Proteomes" id="UP000306808"/>
    </source>
</evidence>
<accession>A0A4U0NN76</accession>